<dbReference type="Pfam" id="PF04597">
    <property type="entry name" value="Ribophorin_I"/>
    <property type="match status" value="1"/>
</dbReference>
<accession>A0A2H8TVK6</accession>
<dbReference type="InterPro" id="IPR039491">
    <property type="entry name" value="REX1-B"/>
</dbReference>
<evidence type="ECO:0000256" key="7">
    <source>
        <dbReference type="ARBA" id="ARBA00022729"/>
    </source>
</evidence>
<evidence type="ECO:0000256" key="2">
    <source>
        <dbReference type="ARBA" id="ARBA00004115"/>
    </source>
</evidence>
<evidence type="ECO:0000256" key="9">
    <source>
        <dbReference type="ARBA" id="ARBA00022989"/>
    </source>
</evidence>
<dbReference type="InterPro" id="IPR007676">
    <property type="entry name" value="Ribophorin_I"/>
</dbReference>
<evidence type="ECO:0000256" key="1">
    <source>
        <dbReference type="ARBA" id="ARBA00002791"/>
    </source>
</evidence>
<comment type="subcellular location">
    <subcellularLocation>
        <location evidence="2 11">Endoplasmic reticulum membrane</location>
        <topology evidence="2 11">Single-pass type I membrane protein</topology>
    </subcellularLocation>
</comment>
<evidence type="ECO:0000256" key="3">
    <source>
        <dbReference type="ARBA" id="ARBA00004922"/>
    </source>
</evidence>
<dbReference type="AlphaFoldDB" id="A0A2H8TVK6"/>
<gene>
    <name evidence="13" type="primary">RPN1_1</name>
</gene>
<evidence type="ECO:0000256" key="10">
    <source>
        <dbReference type="ARBA" id="ARBA00023136"/>
    </source>
</evidence>
<keyword evidence="7 11" id="KW-0732">Signal</keyword>
<dbReference type="GO" id="GO:0018279">
    <property type="term" value="P:protein N-linked glycosylation via asparagine"/>
    <property type="evidence" value="ECO:0007669"/>
    <property type="project" value="TreeGrafter"/>
</dbReference>
<keyword evidence="13" id="KW-0808">Transferase</keyword>
<dbReference type="EMBL" id="GFXV01006500">
    <property type="protein sequence ID" value="MBW18305.1"/>
    <property type="molecule type" value="Transcribed_RNA"/>
</dbReference>
<dbReference type="GO" id="GO:0016740">
    <property type="term" value="F:transferase activity"/>
    <property type="evidence" value="ECO:0007669"/>
    <property type="project" value="UniProtKB-KW"/>
</dbReference>
<feature type="signal peptide" evidence="11">
    <location>
        <begin position="1"/>
        <end position="18"/>
    </location>
</feature>
<proteinExistence type="inferred from homology"/>
<evidence type="ECO:0000256" key="8">
    <source>
        <dbReference type="ARBA" id="ARBA00022824"/>
    </source>
</evidence>
<keyword evidence="6 11" id="KW-0812">Transmembrane</keyword>
<dbReference type="UniPathway" id="UPA00378"/>
<keyword evidence="8 11" id="KW-0256">Endoplasmic reticulum</keyword>
<evidence type="ECO:0000256" key="12">
    <source>
        <dbReference type="SAM" id="Coils"/>
    </source>
</evidence>
<feature type="coiled-coil region" evidence="12">
    <location>
        <begin position="530"/>
        <end position="557"/>
    </location>
</feature>
<comment type="subunit">
    <text evidence="11">Component of the oligosaccharyltransferase (OST) complex.</text>
</comment>
<evidence type="ECO:0000256" key="4">
    <source>
        <dbReference type="ARBA" id="ARBA00008905"/>
    </source>
</evidence>
<dbReference type="GO" id="GO:0008250">
    <property type="term" value="C:oligosaccharyltransferase complex"/>
    <property type="evidence" value="ECO:0007669"/>
    <property type="project" value="UniProtKB-UniRule"/>
</dbReference>
<comment type="pathway">
    <text evidence="3 11">Protein modification; protein glycosylation.</text>
</comment>
<evidence type="ECO:0000256" key="11">
    <source>
        <dbReference type="RuleBase" id="RU361143"/>
    </source>
</evidence>
<dbReference type="Pfam" id="PF14966">
    <property type="entry name" value="DNA_repr_REX1B"/>
    <property type="match status" value="1"/>
</dbReference>
<protein>
    <recommendedName>
        <fullName evidence="5 11">Dolichyl-diphosphooligosaccharide--protein glycosyltransferase subunit 1</fullName>
    </recommendedName>
</protein>
<evidence type="ECO:0000256" key="5">
    <source>
        <dbReference type="ARBA" id="ARBA00017611"/>
    </source>
</evidence>
<name>A0A2H8TVK6_9HEMI</name>
<organism evidence="13">
    <name type="scientific">Melanaphis sacchari</name>
    <dbReference type="NCBI Taxonomy" id="742174"/>
    <lineage>
        <taxon>Eukaryota</taxon>
        <taxon>Metazoa</taxon>
        <taxon>Ecdysozoa</taxon>
        <taxon>Arthropoda</taxon>
        <taxon>Hexapoda</taxon>
        <taxon>Insecta</taxon>
        <taxon>Pterygota</taxon>
        <taxon>Neoptera</taxon>
        <taxon>Paraneoptera</taxon>
        <taxon>Hemiptera</taxon>
        <taxon>Sternorrhyncha</taxon>
        <taxon>Aphidomorpha</taxon>
        <taxon>Aphidoidea</taxon>
        <taxon>Aphididae</taxon>
        <taxon>Aphidini</taxon>
        <taxon>Melanaphis</taxon>
    </lineage>
</organism>
<keyword evidence="9 11" id="KW-1133">Transmembrane helix</keyword>
<comment type="similarity">
    <text evidence="4 11">Belongs to the OST1 family.</text>
</comment>
<feature type="transmembrane region" description="Helical" evidence="11">
    <location>
        <begin position="433"/>
        <end position="452"/>
    </location>
</feature>
<dbReference type="PANTHER" id="PTHR21049">
    <property type="entry name" value="RIBOPHORIN I"/>
    <property type="match status" value="1"/>
</dbReference>
<keyword evidence="10 11" id="KW-0472">Membrane</keyword>
<feature type="chain" id="PRO_5014978810" description="Dolichyl-diphosphooligosaccharide--protein glycosyltransferase subunit 1" evidence="11">
    <location>
        <begin position="19"/>
        <end position="603"/>
    </location>
</feature>
<reference evidence="13" key="1">
    <citation type="submission" date="2017-10" db="EMBL/GenBank/DDBJ databases">
        <title>Transcriptome Assembly of Sugarcane Aphid Adults.</title>
        <authorList>
            <person name="Scully E.D."/>
            <person name="Palmer N.A."/>
            <person name="Geib S.M."/>
            <person name="Sarath G."/>
            <person name="Sattler S.E."/>
        </authorList>
    </citation>
    <scope>NUCLEOTIDE SEQUENCE</scope>
    <source>
        <tissue evidence="13">Whole body</tissue>
    </source>
</reference>
<dbReference type="PANTHER" id="PTHR21049:SF0">
    <property type="entry name" value="DOLICHYL-DIPHOSPHOOLIGOSACCHARIDE--PROTEIN GLYCOSYLTRANSFERASE SUBUNIT 1"/>
    <property type="match status" value="1"/>
</dbReference>
<comment type="function">
    <text evidence="1 11">Subunit of the oligosaccharyl transferase (OST) complex that catalyzes the initial transfer of a defined glycan (Glc(3)Man(9)GlcNAc(2) in eukaryotes) from the lipid carrier dolichol-pyrophosphate to an asparagine residue within an Asn-X-Ser/Thr consensus motif in nascent polypeptide chains, the first step in protein N-glycosylation. N-glycosylation occurs cotranslationally and the complex associates with the Sec61 complex at the channel-forming translocon complex that mediates protein translocation across the endoplasmic reticulum (ER). All subunits are required for a maximal enzyme activity.</text>
</comment>
<dbReference type="OrthoDB" id="310030at2759"/>
<keyword evidence="12" id="KW-0175">Coiled coil</keyword>
<evidence type="ECO:0000256" key="6">
    <source>
        <dbReference type="ARBA" id="ARBA00022692"/>
    </source>
</evidence>
<sequence>MILPHLFLVVITISATFSIEVNPKIFINNAECLVDLSTQLVKGECRLSLENNDDKPVNSVLYAFEPSIKSRVSFISAHQVFESNRLSLNVKPVTLSGHEDKQFYQIDFNASRPLRSKGRAPLVIEYVLINALFPHPEEITQKDRQLMMFYGNAYFYSPYKSLKSSVKFQTGTRRIEDYTNINPVSLSSGDIVYGPFGSLEPFAYSQISLHYDNNTPFLKATKLTRTIEVSHWGNVAVTEVIDLVHHGAKLKGSFSRYDYQRETNSGISSVKSFKMYLPASATSVYYRDVIGNISTSNQRTLLDSVELDIRPRFPLFGGWKTHYTIGYNVPAYEYLYNSGEDYFLKMRLIDHLYDNMIIEDVTVRIILPEGSTDLDLKTTHQIVRLPDNLHYTYLDTIGRPTIQLQMSNVVESHISDFELKYKFPKFFMFHEPLIVIVAIYILFLTVIIWVRLDFSIAKDGQSETRQRITGIISAIMHHFERRASVYSSWDEALNKLKHSKDIGAYNTTSKQIQADYKNESSSINELATKLKTESSELSDKFNEVQKAEKNLKELFGQTQSLYIDKLITGKVGRNQFVDFDSGLKRKKDECQEKINQLLKSLNY</sequence>
<evidence type="ECO:0000313" key="13">
    <source>
        <dbReference type="EMBL" id="MBW18305.1"/>
    </source>
</evidence>